<keyword evidence="8 9" id="KW-0482">Metalloprotease</keyword>
<comment type="cofactor">
    <cofactor evidence="1 10">
        <name>Zn(2+)</name>
        <dbReference type="ChEBI" id="CHEBI:29105"/>
    </cofactor>
</comment>
<dbReference type="SUPFAM" id="SSF53187">
    <property type="entry name" value="Zn-dependent exopeptidases"/>
    <property type="match status" value="1"/>
</dbReference>
<dbReference type="GO" id="GO:0004177">
    <property type="term" value="F:aminopeptidase activity"/>
    <property type="evidence" value="ECO:0007669"/>
    <property type="project" value="UniProtKB-KW"/>
</dbReference>
<name>A0A437S6Q5_9FIRM</name>
<evidence type="ECO:0000256" key="6">
    <source>
        <dbReference type="ARBA" id="ARBA00022801"/>
    </source>
</evidence>
<comment type="caution">
    <text evidence="11">The sequence shown here is derived from an EMBL/GenBank/DDBJ whole genome shotgun (WGS) entry which is preliminary data.</text>
</comment>
<evidence type="ECO:0000256" key="1">
    <source>
        <dbReference type="ARBA" id="ARBA00001947"/>
    </source>
</evidence>
<keyword evidence="12" id="KW-1185">Reference proteome</keyword>
<dbReference type="InterPro" id="IPR023358">
    <property type="entry name" value="Peptidase_M18_dom2"/>
</dbReference>
<evidence type="ECO:0000256" key="4">
    <source>
        <dbReference type="ARBA" id="ARBA00022670"/>
    </source>
</evidence>
<dbReference type="CDD" id="cd05658">
    <property type="entry name" value="M18_DAP"/>
    <property type="match status" value="1"/>
</dbReference>
<accession>A0A437S6Q5</accession>
<keyword evidence="7 9" id="KW-0862">Zinc</keyword>
<keyword evidence="5 9" id="KW-0479">Metal-binding</keyword>
<evidence type="ECO:0000313" key="12">
    <source>
        <dbReference type="Proteomes" id="UP000288812"/>
    </source>
</evidence>
<comment type="similarity">
    <text evidence="2 9">Belongs to the peptidase M18 family.</text>
</comment>
<dbReference type="SUPFAM" id="SSF101821">
    <property type="entry name" value="Aminopeptidase/glucanase lid domain"/>
    <property type="match status" value="1"/>
</dbReference>
<gene>
    <name evidence="11" type="ORF">EF514_06225</name>
</gene>
<dbReference type="GO" id="GO:0008237">
    <property type="term" value="F:metallopeptidase activity"/>
    <property type="evidence" value="ECO:0007669"/>
    <property type="project" value="UniProtKB-KW"/>
</dbReference>
<dbReference type="GO" id="GO:0005737">
    <property type="term" value="C:cytoplasm"/>
    <property type="evidence" value="ECO:0007669"/>
    <property type="project" value="UniProtKB-ARBA"/>
</dbReference>
<dbReference type="GO" id="GO:0006508">
    <property type="term" value="P:proteolysis"/>
    <property type="evidence" value="ECO:0007669"/>
    <property type="project" value="UniProtKB-KW"/>
</dbReference>
<evidence type="ECO:0000256" key="9">
    <source>
        <dbReference type="RuleBase" id="RU004386"/>
    </source>
</evidence>
<dbReference type="RefSeq" id="WP_127724562.1">
    <property type="nucleotide sequence ID" value="NZ_RLIH01000007.1"/>
</dbReference>
<dbReference type="NCBIfam" id="NF002759">
    <property type="entry name" value="PRK02813.1"/>
    <property type="match status" value="1"/>
</dbReference>
<dbReference type="InterPro" id="IPR001948">
    <property type="entry name" value="Peptidase_M18"/>
</dbReference>
<proteinExistence type="inferred from homology"/>
<evidence type="ECO:0000256" key="2">
    <source>
        <dbReference type="ARBA" id="ARBA00008290"/>
    </source>
</evidence>
<dbReference type="OrthoDB" id="9764268at2"/>
<dbReference type="EC" id="3.4.11.-" evidence="10"/>
<dbReference type="EMBL" id="RLIH01000007">
    <property type="protein sequence ID" value="RVU54696.1"/>
    <property type="molecule type" value="Genomic_DNA"/>
</dbReference>
<evidence type="ECO:0000256" key="10">
    <source>
        <dbReference type="RuleBase" id="RU004387"/>
    </source>
</evidence>
<keyword evidence="6 9" id="KW-0378">Hydrolase</keyword>
<sequence length="429" mass="47809">MDKITLAENLIEFIDESPCSYYAVDNMRTFLLEKGFKELKVSDTWNLKKGESYFILNNGSALIAFTIGSEDLESEGFKIIGSHSDSPGFRIKSNPEIKKLNNVTLNTEVYGGVILSTWFDRPLSVAGRIVIKSDDILNPKVKLLNIDRDIMIIPSLAIHMNRDVNKGFEFNPQKHTLPLLTLSEEKLSEDFFLGVLAEEAGVKQEDILDYDMYLYDRQKGKIIGLENEFISVGRLDNLAMAYGSMVALTSTKPSKGVNVLVCTDNEEVGSRSRQGADSPMMSNTLERIAIGLNKNREEFLRAIENSYIVSADMAHAVHPNFEDMADPTNKPKMGKGPVIKYAANKAYTSDAISGAIFKQLCKSAKVPYQTFFNRSDKAGGSTIGPITASQLNIRSVDIGNPMLSMHSVRELASVDDNLYLYKVFEELYK</sequence>
<dbReference type="Pfam" id="PF02127">
    <property type="entry name" value="Peptidase_M18"/>
    <property type="match status" value="1"/>
</dbReference>
<dbReference type="PANTHER" id="PTHR28570:SF3">
    <property type="entry name" value="ASPARTYL AMINOPEPTIDASE"/>
    <property type="match status" value="1"/>
</dbReference>
<evidence type="ECO:0000256" key="8">
    <source>
        <dbReference type="ARBA" id="ARBA00023049"/>
    </source>
</evidence>
<reference evidence="11 12" key="1">
    <citation type="submission" date="2018-11" db="EMBL/GenBank/DDBJ databases">
        <title>Genome sequencing and assembly of Anaerosphaera sp. nov., GS7-6-2.</title>
        <authorList>
            <person name="Rettenmaier R."/>
            <person name="Liebl W."/>
            <person name="Zverlov V."/>
        </authorList>
    </citation>
    <scope>NUCLEOTIDE SEQUENCE [LARGE SCALE GENOMIC DNA]</scope>
    <source>
        <strain evidence="11 12">GS7-6-2</strain>
    </source>
</reference>
<dbReference type="GO" id="GO:0008270">
    <property type="term" value="F:zinc ion binding"/>
    <property type="evidence" value="ECO:0007669"/>
    <property type="project" value="InterPro"/>
</dbReference>
<organism evidence="11 12">
    <name type="scientific">Anaerosphaera multitolerans</name>
    <dbReference type="NCBI Taxonomy" id="2487351"/>
    <lineage>
        <taxon>Bacteria</taxon>
        <taxon>Bacillati</taxon>
        <taxon>Bacillota</taxon>
        <taxon>Tissierellia</taxon>
        <taxon>Tissierellales</taxon>
        <taxon>Peptoniphilaceae</taxon>
        <taxon>Anaerosphaera</taxon>
    </lineage>
</organism>
<evidence type="ECO:0000256" key="7">
    <source>
        <dbReference type="ARBA" id="ARBA00022833"/>
    </source>
</evidence>
<evidence type="ECO:0000256" key="5">
    <source>
        <dbReference type="ARBA" id="ARBA00022723"/>
    </source>
</evidence>
<evidence type="ECO:0000313" key="11">
    <source>
        <dbReference type="EMBL" id="RVU54696.1"/>
    </source>
</evidence>
<keyword evidence="3 9" id="KW-0031">Aminopeptidase</keyword>
<dbReference type="AlphaFoldDB" id="A0A437S6Q5"/>
<evidence type="ECO:0000256" key="3">
    <source>
        <dbReference type="ARBA" id="ARBA00022438"/>
    </source>
</evidence>
<keyword evidence="4 9" id="KW-0645">Protease</keyword>
<dbReference type="Gene3D" id="3.40.630.10">
    <property type="entry name" value="Zn peptidases"/>
    <property type="match status" value="1"/>
</dbReference>
<protein>
    <recommendedName>
        <fullName evidence="10">M18 family aminopeptidase</fullName>
        <ecNumber evidence="10">3.4.11.-</ecNumber>
    </recommendedName>
</protein>
<dbReference type="Proteomes" id="UP000288812">
    <property type="component" value="Unassembled WGS sequence"/>
</dbReference>
<dbReference type="Gene3D" id="2.30.250.10">
    <property type="entry name" value="Aminopeptidase i, Domain 2"/>
    <property type="match status" value="1"/>
</dbReference>
<dbReference type="PANTHER" id="PTHR28570">
    <property type="entry name" value="ASPARTYL AMINOPEPTIDASE"/>
    <property type="match status" value="1"/>
</dbReference>
<dbReference type="PRINTS" id="PR00932">
    <property type="entry name" value="AMINO1PTASE"/>
</dbReference>